<accession>A0ABV2YXK4</accession>
<evidence type="ECO:0000313" key="1">
    <source>
        <dbReference type="EMBL" id="MEU3710477.1"/>
    </source>
</evidence>
<protein>
    <submittedName>
        <fullName evidence="1">Uncharacterized protein</fullName>
    </submittedName>
</protein>
<sequence>MLGEPTRRRRHALARRASAFFFPPPLPPAPPVIPPAPPYARRPLPDHVQARAQPISADDFLLVRPYLVDHERRTESRPDRSQQRCAVGV</sequence>
<dbReference type="RefSeq" id="WP_359041147.1">
    <property type="nucleotide sequence ID" value="NZ_JBEZVI010000006.1"/>
</dbReference>
<keyword evidence="2" id="KW-1185">Reference proteome</keyword>
<organism evidence="1 2">
    <name type="scientific">Streptomyces catenulae</name>
    <dbReference type="NCBI Taxonomy" id="66875"/>
    <lineage>
        <taxon>Bacteria</taxon>
        <taxon>Bacillati</taxon>
        <taxon>Actinomycetota</taxon>
        <taxon>Actinomycetes</taxon>
        <taxon>Kitasatosporales</taxon>
        <taxon>Streptomycetaceae</taxon>
        <taxon>Streptomyces</taxon>
    </lineage>
</organism>
<comment type="caution">
    <text evidence="1">The sequence shown here is derived from an EMBL/GenBank/DDBJ whole genome shotgun (WGS) entry which is preliminary data.</text>
</comment>
<gene>
    <name evidence="1" type="ORF">AB0E61_10280</name>
</gene>
<name>A0ABV2YXK4_9ACTN</name>
<evidence type="ECO:0000313" key="2">
    <source>
        <dbReference type="Proteomes" id="UP001550853"/>
    </source>
</evidence>
<reference evidence="1 2" key="1">
    <citation type="submission" date="2024-06" db="EMBL/GenBank/DDBJ databases">
        <title>The Natural Products Discovery Center: Release of the First 8490 Sequenced Strains for Exploring Actinobacteria Biosynthetic Diversity.</title>
        <authorList>
            <person name="Kalkreuter E."/>
            <person name="Kautsar S.A."/>
            <person name="Yang D."/>
            <person name="Bader C.D."/>
            <person name="Teijaro C.N."/>
            <person name="Fluegel L."/>
            <person name="Davis C.M."/>
            <person name="Simpson J.R."/>
            <person name="Lauterbach L."/>
            <person name="Steele A.D."/>
            <person name="Gui C."/>
            <person name="Meng S."/>
            <person name="Li G."/>
            <person name="Viehrig K."/>
            <person name="Ye F."/>
            <person name="Su P."/>
            <person name="Kiefer A.F."/>
            <person name="Nichols A."/>
            <person name="Cepeda A.J."/>
            <person name="Yan W."/>
            <person name="Fan B."/>
            <person name="Jiang Y."/>
            <person name="Adhikari A."/>
            <person name="Zheng C.-J."/>
            <person name="Schuster L."/>
            <person name="Cowan T.M."/>
            <person name="Smanski M.J."/>
            <person name="Chevrette M.G."/>
            <person name="De Carvalho L.P.S."/>
            <person name="Shen B."/>
        </authorList>
    </citation>
    <scope>NUCLEOTIDE SEQUENCE [LARGE SCALE GENOMIC DNA]</scope>
    <source>
        <strain evidence="1 2">NPDC033039</strain>
    </source>
</reference>
<dbReference type="EMBL" id="JBEZVI010000006">
    <property type="protein sequence ID" value="MEU3710477.1"/>
    <property type="molecule type" value="Genomic_DNA"/>
</dbReference>
<proteinExistence type="predicted"/>
<dbReference type="Proteomes" id="UP001550853">
    <property type="component" value="Unassembled WGS sequence"/>
</dbReference>